<dbReference type="InterPro" id="IPR021109">
    <property type="entry name" value="Peptidase_aspartic_dom_sf"/>
</dbReference>
<reference evidence="8" key="1">
    <citation type="journal article" date="2014" name="Proc. Natl. Acad. Sci. U.S.A.">
        <title>Extensive sampling of basidiomycete genomes demonstrates inadequacy of the white-rot/brown-rot paradigm for wood decay fungi.</title>
        <authorList>
            <person name="Riley R."/>
            <person name="Salamov A.A."/>
            <person name="Brown D.W."/>
            <person name="Nagy L.G."/>
            <person name="Floudas D."/>
            <person name="Held B.W."/>
            <person name="Levasseur A."/>
            <person name="Lombard V."/>
            <person name="Morin E."/>
            <person name="Otillar R."/>
            <person name="Lindquist E.A."/>
            <person name="Sun H."/>
            <person name="LaButti K.M."/>
            <person name="Schmutz J."/>
            <person name="Jabbour D."/>
            <person name="Luo H."/>
            <person name="Baker S.E."/>
            <person name="Pisabarro A.G."/>
            <person name="Walton J.D."/>
            <person name="Blanchette R.A."/>
            <person name="Henrissat B."/>
            <person name="Martin F."/>
            <person name="Cullen D."/>
            <person name="Hibbett D.S."/>
            <person name="Grigoriev I.V."/>
        </authorList>
    </citation>
    <scope>NUCLEOTIDE SEQUENCE [LARGE SCALE GENOMIC DNA]</scope>
    <source>
        <strain evidence="8">CBS 339.88</strain>
    </source>
</reference>
<dbReference type="GO" id="GO:0004190">
    <property type="term" value="F:aspartic-type endopeptidase activity"/>
    <property type="evidence" value="ECO:0007669"/>
    <property type="project" value="UniProtKB-KW"/>
</dbReference>
<dbReference type="Proteomes" id="UP000027222">
    <property type="component" value="Unassembled WGS sequence"/>
</dbReference>
<keyword evidence="8" id="KW-1185">Reference proteome</keyword>
<dbReference type="InterPro" id="IPR034164">
    <property type="entry name" value="Pepsin-like_dom"/>
</dbReference>
<sequence length="417" mass="43083">MSLATFLLALLLAFSVTADPVELNPSRITLPVFRRFNITGVGNLVLNDRNRAKVLKLKGARNAAVGAGLQVPVTNASVIGTPIKEQAVTYVASVAIGSPSTAYNLIVDSGSSNTWIGAGTPYHRTATSFMTTDTVAVFYGTRSFSGTEFIDQVSLGTGLTIKQQSIGVASTSQGFAGVDGVLGVGPTCLTVGTLSPSSDCCTNTVTDNLFAQGTISANEVSISMQPSSTLNVSNGEITWGGIDASKFTGAITFITTTNTSPANEFWGIDVSVRFGPSTVILATTAGVIDTGITLILLAANGFTKYKAATGGVLDNATGLLRLTTAQFASLQSLFFVIGGTTFELTANGQIWPRALNANIGGTAGAVYLIVANLGSSSGEGLDFALGMTFLQRFYAVLDTANDRVGLANTPFTKATTN</sequence>
<evidence type="ECO:0000259" key="6">
    <source>
        <dbReference type="PROSITE" id="PS51767"/>
    </source>
</evidence>
<feature type="active site" evidence="3">
    <location>
        <position position="108"/>
    </location>
</feature>
<dbReference type="AlphaFoldDB" id="A0A067SDB3"/>
<dbReference type="InterPro" id="IPR001969">
    <property type="entry name" value="Aspartic_peptidase_AS"/>
</dbReference>
<protein>
    <recommendedName>
        <fullName evidence="6">Peptidase A1 domain-containing protein</fullName>
    </recommendedName>
</protein>
<feature type="active site" evidence="3">
    <location>
        <position position="289"/>
    </location>
</feature>
<evidence type="ECO:0000256" key="2">
    <source>
        <dbReference type="ARBA" id="ARBA00022750"/>
    </source>
</evidence>
<keyword evidence="5" id="KW-0732">Signal</keyword>
<evidence type="ECO:0000256" key="4">
    <source>
        <dbReference type="RuleBase" id="RU000454"/>
    </source>
</evidence>
<keyword evidence="2 4" id="KW-0064">Aspartyl protease</keyword>
<dbReference type="CDD" id="cd05471">
    <property type="entry name" value="pepsin_like"/>
    <property type="match status" value="1"/>
</dbReference>
<accession>A0A067SDB3</accession>
<feature type="signal peptide" evidence="5">
    <location>
        <begin position="1"/>
        <end position="18"/>
    </location>
</feature>
<feature type="domain" description="Peptidase A1" evidence="6">
    <location>
        <begin position="90"/>
        <end position="407"/>
    </location>
</feature>
<feature type="chain" id="PRO_5001645625" description="Peptidase A1 domain-containing protein" evidence="5">
    <location>
        <begin position="19"/>
        <end position="417"/>
    </location>
</feature>
<evidence type="ECO:0000313" key="8">
    <source>
        <dbReference type="Proteomes" id="UP000027222"/>
    </source>
</evidence>
<dbReference type="PANTHER" id="PTHR47966">
    <property type="entry name" value="BETA-SITE APP-CLEAVING ENZYME, ISOFORM A-RELATED"/>
    <property type="match status" value="1"/>
</dbReference>
<dbReference type="GO" id="GO:0006508">
    <property type="term" value="P:proteolysis"/>
    <property type="evidence" value="ECO:0007669"/>
    <property type="project" value="UniProtKB-KW"/>
</dbReference>
<keyword evidence="4" id="KW-0378">Hydrolase</keyword>
<evidence type="ECO:0000256" key="5">
    <source>
        <dbReference type="SAM" id="SignalP"/>
    </source>
</evidence>
<dbReference type="HOGENOM" id="CLU_038846_0_0_1"/>
<keyword evidence="4" id="KW-0645">Protease</keyword>
<proteinExistence type="inferred from homology"/>
<evidence type="ECO:0000256" key="1">
    <source>
        <dbReference type="ARBA" id="ARBA00007447"/>
    </source>
</evidence>
<dbReference type="Gene3D" id="2.40.70.10">
    <property type="entry name" value="Acid Proteases"/>
    <property type="match status" value="2"/>
</dbReference>
<dbReference type="SUPFAM" id="SSF50630">
    <property type="entry name" value="Acid proteases"/>
    <property type="match status" value="1"/>
</dbReference>
<evidence type="ECO:0000256" key="3">
    <source>
        <dbReference type="PIRSR" id="PIRSR601461-1"/>
    </source>
</evidence>
<dbReference type="InterPro" id="IPR033121">
    <property type="entry name" value="PEPTIDASE_A1"/>
</dbReference>
<evidence type="ECO:0000313" key="7">
    <source>
        <dbReference type="EMBL" id="KDR68915.1"/>
    </source>
</evidence>
<dbReference type="PROSITE" id="PS00141">
    <property type="entry name" value="ASP_PROTEASE"/>
    <property type="match status" value="1"/>
</dbReference>
<dbReference type="Pfam" id="PF00026">
    <property type="entry name" value="Asp"/>
    <property type="match status" value="1"/>
</dbReference>
<comment type="similarity">
    <text evidence="1 4">Belongs to the peptidase A1 family.</text>
</comment>
<dbReference type="InterPro" id="IPR001461">
    <property type="entry name" value="Aspartic_peptidase_A1"/>
</dbReference>
<name>A0A067SDB3_GALM3</name>
<dbReference type="OrthoDB" id="660550at2759"/>
<gene>
    <name evidence="7" type="ORF">GALMADRAFT_77916</name>
</gene>
<dbReference type="PANTHER" id="PTHR47966:SF74">
    <property type="entry name" value="AGR407CP"/>
    <property type="match status" value="1"/>
</dbReference>
<dbReference type="EMBL" id="KL142405">
    <property type="protein sequence ID" value="KDR68915.1"/>
    <property type="molecule type" value="Genomic_DNA"/>
</dbReference>
<dbReference type="PROSITE" id="PS51767">
    <property type="entry name" value="PEPTIDASE_A1"/>
    <property type="match status" value="1"/>
</dbReference>
<organism evidence="7 8">
    <name type="scientific">Galerina marginata (strain CBS 339.88)</name>
    <dbReference type="NCBI Taxonomy" id="685588"/>
    <lineage>
        <taxon>Eukaryota</taxon>
        <taxon>Fungi</taxon>
        <taxon>Dikarya</taxon>
        <taxon>Basidiomycota</taxon>
        <taxon>Agaricomycotina</taxon>
        <taxon>Agaricomycetes</taxon>
        <taxon>Agaricomycetidae</taxon>
        <taxon>Agaricales</taxon>
        <taxon>Agaricineae</taxon>
        <taxon>Strophariaceae</taxon>
        <taxon>Galerina</taxon>
    </lineage>
</organism>
<dbReference type="PRINTS" id="PR00792">
    <property type="entry name" value="PEPSIN"/>
</dbReference>